<gene>
    <name evidence="1" type="ORF">FGO68_gene13871</name>
</gene>
<comment type="caution">
    <text evidence="1">The sequence shown here is derived from an EMBL/GenBank/DDBJ whole genome shotgun (WGS) entry which is preliminary data.</text>
</comment>
<dbReference type="EMBL" id="RRYP01005477">
    <property type="protein sequence ID" value="TNV82001.1"/>
    <property type="molecule type" value="Genomic_DNA"/>
</dbReference>
<keyword evidence="2" id="KW-1185">Reference proteome</keyword>
<reference evidence="1" key="1">
    <citation type="submission" date="2019-06" db="EMBL/GenBank/DDBJ databases">
        <authorList>
            <person name="Zheng W."/>
        </authorList>
    </citation>
    <scope>NUCLEOTIDE SEQUENCE</scope>
    <source>
        <strain evidence="1">QDHG01</strain>
    </source>
</reference>
<sequence length="247" mass="28459">MYQYCFLVGIILNDDQSIATLNEDELPQNYSRHGDELLANAFLNVHQFMTEQPSLQNLESQRNGLSESSQIGSIIKMHSHNDLLIQAQSIKSESSHLYRMIQFSMRIQDQIFFPGYNLLATKKTLNVFQQLASINRIHGMKHSPEQKATSSLKCSILPQTEDSIQLESEKIQKPLMLSNLDGSGQQYLQERIEKDRKPIDKKTEIEKNLDSERVVTNVTLQIGGKIAYKLRQIRGYIQERFSNIRPF</sequence>
<organism evidence="1 2">
    <name type="scientific">Halteria grandinella</name>
    <dbReference type="NCBI Taxonomy" id="5974"/>
    <lineage>
        <taxon>Eukaryota</taxon>
        <taxon>Sar</taxon>
        <taxon>Alveolata</taxon>
        <taxon>Ciliophora</taxon>
        <taxon>Intramacronucleata</taxon>
        <taxon>Spirotrichea</taxon>
        <taxon>Stichotrichia</taxon>
        <taxon>Sporadotrichida</taxon>
        <taxon>Halteriidae</taxon>
        <taxon>Halteria</taxon>
    </lineage>
</organism>
<dbReference type="AlphaFoldDB" id="A0A8J8NXG7"/>
<dbReference type="Proteomes" id="UP000785679">
    <property type="component" value="Unassembled WGS sequence"/>
</dbReference>
<evidence type="ECO:0000313" key="2">
    <source>
        <dbReference type="Proteomes" id="UP000785679"/>
    </source>
</evidence>
<evidence type="ECO:0000313" key="1">
    <source>
        <dbReference type="EMBL" id="TNV82001.1"/>
    </source>
</evidence>
<protein>
    <submittedName>
        <fullName evidence="1">Uncharacterized protein</fullName>
    </submittedName>
</protein>
<name>A0A8J8NXG7_HALGN</name>
<proteinExistence type="predicted"/>
<accession>A0A8J8NXG7</accession>